<keyword evidence="2" id="KW-1185">Reference proteome</keyword>
<accession>A0A1N7F7L8</accession>
<name>A0A1N7F7L8_9EURY</name>
<organism evidence="1 2">
    <name type="scientific">Haladaptatus litoreus</name>
    <dbReference type="NCBI Taxonomy" id="553468"/>
    <lineage>
        <taxon>Archaea</taxon>
        <taxon>Methanobacteriati</taxon>
        <taxon>Methanobacteriota</taxon>
        <taxon>Stenosarchaea group</taxon>
        <taxon>Halobacteria</taxon>
        <taxon>Halobacteriales</taxon>
        <taxon>Haladaptataceae</taxon>
        <taxon>Haladaptatus</taxon>
    </lineage>
</organism>
<evidence type="ECO:0000313" key="2">
    <source>
        <dbReference type="Proteomes" id="UP000186914"/>
    </source>
</evidence>
<gene>
    <name evidence="1" type="ORF">SAMN05421858_4784</name>
</gene>
<sequence length="57" mass="6151">MLGGDVCCVLLCLVEEGCRCLGVLLVTTVRNYISRKKTVRDIGLTTAEIPEVALVTL</sequence>
<proteinExistence type="predicted"/>
<dbReference type="AlphaFoldDB" id="A0A1N7F7L8"/>
<protein>
    <submittedName>
        <fullName evidence="1">Uncharacterized protein</fullName>
    </submittedName>
</protein>
<reference evidence="2" key="1">
    <citation type="submission" date="2017-01" db="EMBL/GenBank/DDBJ databases">
        <authorList>
            <person name="Varghese N."/>
            <person name="Submissions S."/>
        </authorList>
    </citation>
    <scope>NUCLEOTIDE SEQUENCE [LARGE SCALE GENOMIC DNA]</scope>
    <source>
        <strain evidence="2">CGMCC 1.7737</strain>
    </source>
</reference>
<dbReference type="Proteomes" id="UP000186914">
    <property type="component" value="Unassembled WGS sequence"/>
</dbReference>
<evidence type="ECO:0000313" key="1">
    <source>
        <dbReference type="EMBL" id="SIR96310.1"/>
    </source>
</evidence>
<dbReference type="EMBL" id="FTNO01000008">
    <property type="protein sequence ID" value="SIR96310.1"/>
    <property type="molecule type" value="Genomic_DNA"/>
</dbReference>